<protein>
    <recommendedName>
        <fullName evidence="4">DUF4367 domain-containing protein</fullName>
    </recommendedName>
</protein>
<evidence type="ECO:0000313" key="3">
    <source>
        <dbReference type="Proteomes" id="UP000602284"/>
    </source>
</evidence>
<reference evidence="2 3" key="1">
    <citation type="submission" date="2021-01" db="EMBL/GenBank/DDBJ databases">
        <title>Tumebacillus sp. strain ITR2 16S ribosomal RNA gene Genome sequencing and assembly.</title>
        <authorList>
            <person name="Kang M."/>
        </authorList>
    </citation>
    <scope>NUCLEOTIDE SEQUENCE [LARGE SCALE GENOMIC DNA]</scope>
    <source>
        <strain evidence="2 3">ITR2</strain>
    </source>
</reference>
<dbReference type="Proteomes" id="UP000602284">
    <property type="component" value="Unassembled WGS sequence"/>
</dbReference>
<sequence length="218" mass="23920">MDWTNELKQLENEVRTLPAEAMSMEKHQEIYRVLQGSAANTSMRGRKRRIRKIGLSAACVAAVAVLAVGGYDMMKQSGGSLNSVVTGASEKANTAPKAAIYTLPAVGNSEHWAMELQPSFADQPASTPSRPRYDYILTYKGQGANAEHVVVEEHGVGIWKPDGTIILTETRPVGTLSNGRHNLYENFTALDAVPNLFFKITWTESGKTQTEEITIPRK</sequence>
<dbReference type="RefSeq" id="WP_201635375.1">
    <property type="nucleotide sequence ID" value="NZ_JAEQNB010000003.1"/>
</dbReference>
<feature type="transmembrane region" description="Helical" evidence="1">
    <location>
        <begin position="53"/>
        <end position="71"/>
    </location>
</feature>
<accession>A0ABS1JAV6</accession>
<gene>
    <name evidence="2" type="ORF">JJB07_12200</name>
</gene>
<evidence type="ECO:0000313" key="2">
    <source>
        <dbReference type="EMBL" id="MBL0387415.1"/>
    </source>
</evidence>
<proteinExistence type="predicted"/>
<name>A0ABS1JAV6_9BACL</name>
<organism evidence="2 3">
    <name type="scientific">Tumebacillus amylolyticus</name>
    <dbReference type="NCBI Taxonomy" id="2801339"/>
    <lineage>
        <taxon>Bacteria</taxon>
        <taxon>Bacillati</taxon>
        <taxon>Bacillota</taxon>
        <taxon>Bacilli</taxon>
        <taxon>Bacillales</taxon>
        <taxon>Alicyclobacillaceae</taxon>
        <taxon>Tumebacillus</taxon>
    </lineage>
</organism>
<keyword evidence="1" id="KW-1133">Transmembrane helix</keyword>
<keyword evidence="1" id="KW-0472">Membrane</keyword>
<keyword evidence="3" id="KW-1185">Reference proteome</keyword>
<evidence type="ECO:0008006" key="4">
    <source>
        <dbReference type="Google" id="ProtNLM"/>
    </source>
</evidence>
<evidence type="ECO:0000256" key="1">
    <source>
        <dbReference type="SAM" id="Phobius"/>
    </source>
</evidence>
<comment type="caution">
    <text evidence="2">The sequence shown here is derived from an EMBL/GenBank/DDBJ whole genome shotgun (WGS) entry which is preliminary data.</text>
</comment>
<dbReference type="EMBL" id="JAEQNB010000003">
    <property type="protein sequence ID" value="MBL0387415.1"/>
    <property type="molecule type" value="Genomic_DNA"/>
</dbReference>
<keyword evidence="1" id="KW-0812">Transmembrane</keyword>